<dbReference type="Gene3D" id="1.10.10.60">
    <property type="entry name" value="Homeodomain-like"/>
    <property type="match status" value="1"/>
</dbReference>
<evidence type="ECO:0000313" key="7">
    <source>
        <dbReference type="Proteomes" id="UP000628984"/>
    </source>
</evidence>
<reference evidence="6" key="1">
    <citation type="journal article" date="2014" name="Int. J. Syst. Evol. Microbiol.">
        <title>Complete genome sequence of Corynebacterium casei LMG S-19264T (=DSM 44701T), isolated from a smear-ripened cheese.</title>
        <authorList>
            <consortium name="US DOE Joint Genome Institute (JGI-PGF)"/>
            <person name="Walter F."/>
            <person name="Albersmeier A."/>
            <person name="Kalinowski J."/>
            <person name="Ruckert C."/>
        </authorList>
    </citation>
    <scope>NUCLEOTIDE SEQUENCE</scope>
    <source>
        <strain evidence="6">KCTC 23714</strain>
    </source>
</reference>
<dbReference type="GO" id="GO:0032196">
    <property type="term" value="P:transposition"/>
    <property type="evidence" value="ECO:0007669"/>
    <property type="project" value="UniProtKB-KW"/>
</dbReference>
<accession>A0A918J574</accession>
<evidence type="ECO:0000256" key="2">
    <source>
        <dbReference type="ARBA" id="ARBA00022578"/>
    </source>
</evidence>
<dbReference type="SUPFAM" id="SSF46689">
    <property type="entry name" value="Homeodomain-like"/>
    <property type="match status" value="1"/>
</dbReference>
<dbReference type="GO" id="GO:0003677">
    <property type="term" value="F:DNA binding"/>
    <property type="evidence" value="ECO:0007669"/>
    <property type="project" value="UniProtKB-KW"/>
</dbReference>
<evidence type="ECO:0000256" key="1">
    <source>
        <dbReference type="ARBA" id="ARBA00009277"/>
    </source>
</evidence>
<evidence type="ECO:0000256" key="4">
    <source>
        <dbReference type="ARBA" id="ARBA00023172"/>
    </source>
</evidence>
<dbReference type="PANTHER" id="PTHR35004">
    <property type="entry name" value="TRANSPOSASE RV3428C-RELATED"/>
    <property type="match status" value="1"/>
</dbReference>
<dbReference type="PANTHER" id="PTHR35004:SF6">
    <property type="entry name" value="TRANSPOSASE"/>
    <property type="match status" value="1"/>
</dbReference>
<gene>
    <name evidence="6" type="ORF">GCM10011452_34670</name>
</gene>
<evidence type="ECO:0000259" key="5">
    <source>
        <dbReference type="PROSITE" id="PS50531"/>
    </source>
</evidence>
<dbReference type="EMBL" id="BMYQ01000016">
    <property type="protein sequence ID" value="GGW43486.1"/>
    <property type="molecule type" value="Genomic_DNA"/>
</dbReference>
<keyword evidence="4" id="KW-0233">DNA recombination</keyword>
<evidence type="ECO:0000256" key="3">
    <source>
        <dbReference type="ARBA" id="ARBA00023125"/>
    </source>
</evidence>
<evidence type="ECO:0000313" key="6">
    <source>
        <dbReference type="EMBL" id="GGW43486.1"/>
    </source>
</evidence>
<dbReference type="AlphaFoldDB" id="A0A918J574"/>
<sequence>MILELKRQGLGVSAIARQTGLDRKTVRKYLERGLEAPVYGPREPGERLATRFGSYLTERLAAFPGLSARRLHREIKAMGYEGAYSTLTEYLR</sequence>
<proteinExistence type="inferred from homology"/>
<keyword evidence="7" id="KW-1185">Reference proteome</keyword>
<keyword evidence="2" id="KW-0815">Transposition</keyword>
<protein>
    <recommendedName>
        <fullName evidence="5">HTH IS21-type domain-containing protein</fullName>
    </recommendedName>
</protein>
<feature type="domain" description="HTH IS21-type" evidence="5">
    <location>
        <begin position="1"/>
        <end position="60"/>
    </location>
</feature>
<dbReference type="InterPro" id="IPR009057">
    <property type="entry name" value="Homeodomain-like_sf"/>
</dbReference>
<keyword evidence="3" id="KW-0238">DNA-binding</keyword>
<dbReference type="PROSITE" id="PS50531">
    <property type="entry name" value="HTH_IS21"/>
    <property type="match status" value="1"/>
</dbReference>
<dbReference type="InterPro" id="IPR017894">
    <property type="entry name" value="HTH_IS21_transposase_type"/>
</dbReference>
<dbReference type="GO" id="GO:0006310">
    <property type="term" value="P:DNA recombination"/>
    <property type="evidence" value="ECO:0007669"/>
    <property type="project" value="UniProtKB-KW"/>
</dbReference>
<comment type="similarity">
    <text evidence="1">Belongs to the transposase IS21/IS408/IS1162 family.</text>
</comment>
<organism evidence="6 7">
    <name type="scientific">Gemmobacter lanyuensis</name>
    <dbReference type="NCBI Taxonomy" id="1054497"/>
    <lineage>
        <taxon>Bacteria</taxon>
        <taxon>Pseudomonadati</taxon>
        <taxon>Pseudomonadota</taxon>
        <taxon>Alphaproteobacteria</taxon>
        <taxon>Rhodobacterales</taxon>
        <taxon>Paracoccaceae</taxon>
        <taxon>Gemmobacter</taxon>
    </lineage>
</organism>
<dbReference type="Proteomes" id="UP000628984">
    <property type="component" value="Unassembled WGS sequence"/>
</dbReference>
<comment type="caution">
    <text evidence="6">The sequence shown here is derived from an EMBL/GenBank/DDBJ whole genome shotgun (WGS) entry which is preliminary data.</text>
</comment>
<reference evidence="6" key="2">
    <citation type="submission" date="2020-09" db="EMBL/GenBank/DDBJ databases">
        <authorList>
            <person name="Sun Q."/>
            <person name="Kim S."/>
        </authorList>
    </citation>
    <scope>NUCLEOTIDE SEQUENCE</scope>
    <source>
        <strain evidence="6">KCTC 23714</strain>
    </source>
</reference>
<name>A0A918J574_9RHOB</name>